<evidence type="ECO:0000313" key="2">
    <source>
        <dbReference type="EMBL" id="EFE69696.2"/>
    </source>
</evidence>
<organism evidence="2 3">
    <name type="scientific">Streptomyces viridosporus (strain ATCC 14672 / DSM 40746 / JCM 4963 / KCTC 9882 / NRRL B-12104 / FH 1290)</name>
    <name type="common">Streptomyces ghanaensis</name>
    <dbReference type="NCBI Taxonomy" id="566461"/>
    <lineage>
        <taxon>Bacteria</taxon>
        <taxon>Bacillati</taxon>
        <taxon>Actinomycetota</taxon>
        <taxon>Actinomycetes</taxon>
        <taxon>Kitasatosporales</taxon>
        <taxon>Streptomycetaceae</taxon>
        <taxon>Streptomyces</taxon>
    </lineage>
</organism>
<feature type="region of interest" description="Disordered" evidence="1">
    <location>
        <begin position="1"/>
        <end position="63"/>
    </location>
</feature>
<gene>
    <name evidence="2" type="ORF">SSFG_04938</name>
</gene>
<accession>D6A580</accession>
<dbReference type="EMBL" id="DS999641">
    <property type="protein sequence ID" value="EFE69696.2"/>
    <property type="molecule type" value="Genomic_DNA"/>
</dbReference>
<dbReference type="AlphaFoldDB" id="D6A580"/>
<name>D6A580_STRV1</name>
<evidence type="ECO:0000256" key="1">
    <source>
        <dbReference type="SAM" id="MobiDB-lite"/>
    </source>
</evidence>
<feature type="compositionally biased region" description="Basic residues" evidence="1">
    <location>
        <begin position="39"/>
        <end position="53"/>
    </location>
</feature>
<feature type="compositionally biased region" description="Basic and acidic residues" evidence="1">
    <location>
        <begin position="20"/>
        <end position="38"/>
    </location>
</feature>
<protein>
    <submittedName>
        <fullName evidence="2">Predicted protein</fullName>
    </submittedName>
</protein>
<sequence length="63" mass="6770">MTRAAPIRSGPGDLGPGGRQKVEIDRYRESERAGDAPRPRARHRLTGPPTRHRPAGDASATGQ</sequence>
<evidence type="ECO:0000313" key="3">
    <source>
        <dbReference type="Proteomes" id="UP000003824"/>
    </source>
</evidence>
<dbReference type="Proteomes" id="UP000003824">
    <property type="component" value="Unassembled WGS sequence"/>
</dbReference>
<proteinExistence type="predicted"/>
<reference evidence="3" key="1">
    <citation type="submission" date="2008-12" db="EMBL/GenBank/DDBJ databases">
        <title>Annotation of Streptomyces ghanaensis ATCC 14672.</title>
        <authorList>
            <consortium name="The Broad Institute Genome Sequencing Platform"/>
            <consortium name="Broad Institute Microbial Sequencing Center"/>
            <person name="Fischbach M."/>
            <person name="Ward D."/>
            <person name="Young S."/>
            <person name="Kodira C.D."/>
            <person name="Zeng Q."/>
            <person name="Koehrsen M."/>
            <person name="Godfrey P."/>
            <person name="Alvarado L."/>
            <person name="Berlin A.M."/>
            <person name="Borenstein D."/>
            <person name="Chen Z."/>
            <person name="Engels R."/>
            <person name="Freedman E."/>
            <person name="Gellesch M."/>
            <person name="Goldberg J."/>
            <person name="Griggs A."/>
            <person name="Gujja S."/>
            <person name="Heiman D.I."/>
            <person name="Hepburn T.A."/>
            <person name="Howarth C."/>
            <person name="Jen D."/>
            <person name="Larson L."/>
            <person name="Lewis B."/>
            <person name="Mehta T."/>
            <person name="Park D."/>
            <person name="Pearson M."/>
            <person name="Roberts A."/>
            <person name="Saif S."/>
            <person name="Shea T.D."/>
            <person name="Shenoy N."/>
            <person name="Sisk P."/>
            <person name="Stolte C."/>
            <person name="Sykes S.N."/>
            <person name="Walk T."/>
            <person name="White J."/>
            <person name="Yandava C."/>
            <person name="Straight P."/>
            <person name="Clardy J."/>
            <person name="Hung D."/>
            <person name="Kolter R."/>
            <person name="Mekalanos J."/>
            <person name="Walker S."/>
            <person name="Walsh C.T."/>
            <person name="Wieland B.L.C."/>
            <person name="Ilzarbe M."/>
            <person name="Galagan J."/>
            <person name="Nusbaum C."/>
            <person name="Birren B."/>
        </authorList>
    </citation>
    <scope>NUCLEOTIDE SEQUENCE [LARGE SCALE GENOMIC DNA]</scope>
    <source>
        <strain evidence="3">ATCC 14672 / DSM 40746 / JCM 4963 / KCTC 9882 / NRRL B-12104 / FH 1290</strain>
    </source>
</reference>